<keyword evidence="1" id="KW-0378">Hydrolase</keyword>
<dbReference type="eggNOG" id="COG1506">
    <property type="taxonomic scope" value="Bacteria"/>
</dbReference>
<dbReference type="HOGENOM" id="CLU_365924_0_0_6"/>
<sequence>MKPLLLAAITLIVTALPLQGAYFPLNMTHQNFHHGRAMLSPDGQWVSYFERQGDKITWQLQHVESHQQYPLFSITENLYSRPTTIDRIYWVDRTTLLLQHRDRGNQRFRLYHYEPQNPDHPWRGNDLDESLHLISAQPDDEDHVLIMARRPASKGNAAYRVNINEPIEPQLKDKNLVSGELSYAVLLTADHNGEVRLGLIMRSDRLSLVFRVSSDKPWRYGHKFSEDDQPMKPIGFISPERIAVLTREGNGTVGVYAYDLDKKSLAEPLYQLDGLDITDASIDADGELVAVSFYQFGQLQIRYLQSSHQSLVSEVQSELAGHQVVLADRQHGTDLLAVFSESRPGSVYLRRNGTLRKLFDQQPQLEPYQFFESEVFTVTRPDGIEIEAFLMRPDASNGVLLVMPHGGPIGIQDDRNFNPDQQYFASRGYSTLRVNYRGSGGKGEPFMELGVGEQGREIEADIQAVVEQVQARYQFPHRCAFGTSYGGYSAIALTIQNPGFYHCAISGFGLSDLSFIYNSSNFAVHGQLRGAIERTYGDAPDQDMHLRPRSLIRQAENIEVPLLLYAGLQDKTVDIEHFHRLTMQLDRLNKPYSTVLFKRSGHGHDHWTPHRLELTMVDQFIRQQLNLAPPSTTEDRLILADEVMSLGYQYRIGVWLDKNPELTRELYQLAIDLGSVDAIANLGFMYDNALGGIGSAFKAFSLYQEAHEKGSRLGTLNLADCLYEGRYADQDKPRAIEMMRQLQQGDDWVAKRAGEYLESWNL</sequence>
<dbReference type="PANTHER" id="PTHR42776">
    <property type="entry name" value="SERINE PEPTIDASE S9 FAMILY MEMBER"/>
    <property type="match status" value="1"/>
</dbReference>
<dbReference type="Proteomes" id="UP000006683">
    <property type="component" value="Chromosome"/>
</dbReference>
<dbReference type="EMBL" id="CP002209">
    <property type="protein sequence ID" value="ADN77301.1"/>
    <property type="molecule type" value="Genomic_DNA"/>
</dbReference>
<dbReference type="InterPro" id="IPR006597">
    <property type="entry name" value="Sel1-like"/>
</dbReference>
<dbReference type="InterPro" id="IPR029058">
    <property type="entry name" value="AB_hydrolase_fold"/>
</dbReference>
<dbReference type="GO" id="GO:0006508">
    <property type="term" value="P:proteolysis"/>
    <property type="evidence" value="ECO:0007669"/>
    <property type="project" value="InterPro"/>
</dbReference>
<dbReference type="eggNOG" id="COG0790">
    <property type="taxonomic scope" value="Bacteria"/>
</dbReference>
<feature type="domain" description="Peptidase S9 prolyl oligopeptidase catalytic" evidence="2">
    <location>
        <begin position="417"/>
        <end position="626"/>
    </location>
</feature>
<evidence type="ECO:0000256" key="1">
    <source>
        <dbReference type="ARBA" id="ARBA00022801"/>
    </source>
</evidence>
<evidence type="ECO:0000313" key="4">
    <source>
        <dbReference type="Proteomes" id="UP000006683"/>
    </source>
</evidence>
<dbReference type="GeneID" id="67183323"/>
<dbReference type="STRING" id="550540.Fbal_3102"/>
<dbReference type="SMART" id="SM00671">
    <property type="entry name" value="SEL1"/>
    <property type="match status" value="3"/>
</dbReference>
<dbReference type="SUPFAM" id="SSF81901">
    <property type="entry name" value="HCP-like"/>
    <property type="match status" value="1"/>
</dbReference>
<dbReference type="GO" id="GO:0004252">
    <property type="term" value="F:serine-type endopeptidase activity"/>
    <property type="evidence" value="ECO:0007669"/>
    <property type="project" value="TreeGrafter"/>
</dbReference>
<dbReference type="AlphaFoldDB" id="E1SUJ4"/>
<dbReference type="Pfam" id="PF08238">
    <property type="entry name" value="Sel1"/>
    <property type="match status" value="3"/>
</dbReference>
<dbReference type="InterPro" id="IPR011990">
    <property type="entry name" value="TPR-like_helical_dom_sf"/>
</dbReference>
<dbReference type="Gene3D" id="3.40.50.1820">
    <property type="entry name" value="alpha/beta hydrolase"/>
    <property type="match status" value="1"/>
</dbReference>
<dbReference type="SUPFAM" id="SSF53474">
    <property type="entry name" value="alpha/beta-Hydrolases"/>
    <property type="match status" value="1"/>
</dbReference>
<gene>
    <name evidence="3" type="ordered locus">Fbal_3102</name>
</gene>
<reference evidence="3 4" key="1">
    <citation type="journal article" date="2010" name="Stand. Genomic Sci.">
        <title>Complete genome sequence of Ferrimonas balearica type strain (PAT).</title>
        <authorList>
            <person name="Nolan M."/>
            <person name="Sikorski J."/>
            <person name="Davenport K."/>
            <person name="Lucas S."/>
            <person name="Glavina Del Rio T."/>
            <person name="Tice H."/>
            <person name="Cheng J."/>
            <person name="Goodwin L."/>
            <person name="Pitluck S."/>
            <person name="Liolios K."/>
            <person name="Ivanova N."/>
            <person name="Mavromatis K."/>
            <person name="Ovchinnikova G."/>
            <person name="Pati A."/>
            <person name="Chen A."/>
            <person name="Palaniappan K."/>
            <person name="Land M."/>
            <person name="Hauser L."/>
            <person name="Chang Y."/>
            <person name="Jeffries C."/>
            <person name="Tapia R."/>
            <person name="Brettin T."/>
            <person name="Detter J."/>
            <person name="Han C."/>
            <person name="Yasawong M."/>
            <person name="Rohde M."/>
            <person name="Tindall B."/>
            <person name="Goker M."/>
            <person name="Woyke T."/>
            <person name="Bristow J."/>
            <person name="Eisen J."/>
            <person name="Markowitz V."/>
            <person name="Hugenholtz P."/>
            <person name="Kyrpides N."/>
            <person name="Klenk H."/>
            <person name="Lapidus A."/>
        </authorList>
    </citation>
    <scope>NUCLEOTIDE SEQUENCE [LARGE SCALE GENOMIC DNA]</scope>
    <source>
        <strain evidence="4">DSM 9799 / CCM 4581 / KCTC 23876 / PAT</strain>
    </source>
</reference>
<dbReference type="PANTHER" id="PTHR42776:SF27">
    <property type="entry name" value="DIPEPTIDYL PEPTIDASE FAMILY MEMBER 6"/>
    <property type="match status" value="1"/>
</dbReference>
<protein>
    <submittedName>
        <fullName evidence="3">Peptidase S9 prolyl oligopeptidase active site domain protein</fullName>
    </submittedName>
</protein>
<accession>E1SUJ4</accession>
<keyword evidence="4" id="KW-1185">Reference proteome</keyword>
<dbReference type="Gene3D" id="1.25.40.10">
    <property type="entry name" value="Tetratricopeptide repeat domain"/>
    <property type="match status" value="1"/>
</dbReference>
<name>E1SUJ4_FERBD</name>
<dbReference type="Pfam" id="PF00326">
    <property type="entry name" value="Peptidase_S9"/>
    <property type="match status" value="1"/>
</dbReference>
<dbReference type="SUPFAM" id="SSF82171">
    <property type="entry name" value="DPP6 N-terminal domain-like"/>
    <property type="match status" value="1"/>
</dbReference>
<dbReference type="MEROPS" id="S09.A77"/>
<dbReference type="OrthoDB" id="4269629at2"/>
<evidence type="ECO:0000313" key="3">
    <source>
        <dbReference type="EMBL" id="ADN77301.1"/>
    </source>
</evidence>
<organism evidence="3 4">
    <name type="scientific">Ferrimonas balearica (strain DSM 9799 / CCM 4581 / KCTC 23876 / PAT)</name>
    <dbReference type="NCBI Taxonomy" id="550540"/>
    <lineage>
        <taxon>Bacteria</taxon>
        <taxon>Pseudomonadati</taxon>
        <taxon>Pseudomonadota</taxon>
        <taxon>Gammaproteobacteria</taxon>
        <taxon>Alteromonadales</taxon>
        <taxon>Ferrimonadaceae</taxon>
        <taxon>Ferrimonas</taxon>
    </lineage>
</organism>
<dbReference type="InterPro" id="IPR001375">
    <property type="entry name" value="Peptidase_S9_cat"/>
</dbReference>
<proteinExistence type="predicted"/>
<dbReference type="RefSeq" id="WP_013346607.1">
    <property type="nucleotide sequence ID" value="NC_014541.1"/>
</dbReference>
<evidence type="ECO:0000259" key="2">
    <source>
        <dbReference type="Pfam" id="PF00326"/>
    </source>
</evidence>
<dbReference type="KEGG" id="fbl:Fbal_3102"/>